<dbReference type="Pfam" id="PF13782">
    <property type="entry name" value="SpoVAB"/>
    <property type="match status" value="1"/>
</dbReference>
<name>A0A9E2KCJ9_9FIRM</name>
<dbReference type="InterPro" id="IPR020144">
    <property type="entry name" value="SpoVAB"/>
</dbReference>
<reference evidence="2" key="2">
    <citation type="submission" date="2021-04" db="EMBL/GenBank/DDBJ databases">
        <authorList>
            <person name="Gilroy R."/>
        </authorList>
    </citation>
    <scope>NUCLEOTIDE SEQUENCE</scope>
    <source>
        <strain evidence="2">B5-657</strain>
    </source>
</reference>
<gene>
    <name evidence="2" type="ORF">H9872_04175</name>
</gene>
<feature type="transmembrane region" description="Helical" evidence="1">
    <location>
        <begin position="51"/>
        <end position="71"/>
    </location>
</feature>
<organism evidence="2 3">
    <name type="scientific">Candidatus Cellulosilyticum pullistercoris</name>
    <dbReference type="NCBI Taxonomy" id="2838521"/>
    <lineage>
        <taxon>Bacteria</taxon>
        <taxon>Bacillati</taxon>
        <taxon>Bacillota</taxon>
        <taxon>Clostridia</taxon>
        <taxon>Lachnospirales</taxon>
        <taxon>Cellulosilyticaceae</taxon>
        <taxon>Cellulosilyticum</taxon>
    </lineage>
</organism>
<proteinExistence type="predicted"/>
<keyword evidence="1" id="KW-1133">Transmembrane helix</keyword>
<dbReference type="AlphaFoldDB" id="A0A9E2KCJ9"/>
<reference evidence="2" key="1">
    <citation type="journal article" date="2021" name="PeerJ">
        <title>Extensive microbial diversity within the chicken gut microbiome revealed by metagenomics and culture.</title>
        <authorList>
            <person name="Gilroy R."/>
            <person name="Ravi A."/>
            <person name="Getino M."/>
            <person name="Pursley I."/>
            <person name="Horton D.L."/>
            <person name="Alikhan N.F."/>
            <person name="Baker D."/>
            <person name="Gharbi K."/>
            <person name="Hall N."/>
            <person name="Watson M."/>
            <person name="Adriaenssens E.M."/>
            <person name="Foster-Nyarko E."/>
            <person name="Jarju S."/>
            <person name="Secka A."/>
            <person name="Antonio M."/>
            <person name="Oren A."/>
            <person name="Chaudhuri R.R."/>
            <person name="La Ragione R."/>
            <person name="Hildebrand F."/>
            <person name="Pallen M.J."/>
        </authorList>
    </citation>
    <scope>NUCLEOTIDE SEQUENCE</scope>
    <source>
        <strain evidence="2">B5-657</strain>
    </source>
</reference>
<protein>
    <submittedName>
        <fullName evidence="2">Stage V sporulation protein AB</fullName>
    </submittedName>
</protein>
<feature type="transmembrane region" description="Helical" evidence="1">
    <location>
        <begin position="117"/>
        <end position="139"/>
    </location>
</feature>
<accession>A0A9E2KCJ9</accession>
<dbReference type="EMBL" id="JAHLFQ010000086">
    <property type="protein sequence ID" value="MBU3803936.1"/>
    <property type="molecule type" value="Genomic_DNA"/>
</dbReference>
<evidence type="ECO:0000256" key="1">
    <source>
        <dbReference type="SAM" id="Phobius"/>
    </source>
</evidence>
<comment type="caution">
    <text evidence="2">The sequence shown here is derived from an EMBL/GenBank/DDBJ whole genome shotgun (WGS) entry which is preliminary data.</text>
</comment>
<evidence type="ECO:0000313" key="3">
    <source>
        <dbReference type="Proteomes" id="UP000824229"/>
    </source>
</evidence>
<evidence type="ECO:0000313" key="2">
    <source>
        <dbReference type="EMBL" id="MBU3803936.1"/>
    </source>
</evidence>
<feature type="transmembrane region" description="Helical" evidence="1">
    <location>
        <begin position="12"/>
        <end position="39"/>
    </location>
</feature>
<feature type="transmembrane region" description="Helical" evidence="1">
    <location>
        <begin position="77"/>
        <end position="105"/>
    </location>
</feature>
<dbReference type="Proteomes" id="UP000824229">
    <property type="component" value="Unassembled WGS sequence"/>
</dbReference>
<keyword evidence="1" id="KW-0472">Membrane</keyword>
<keyword evidence="1" id="KW-0812">Transmembrane</keyword>
<sequence>MMWEVCSVIIRIILGLGAGFVVSGGVVAFISIIGVIPLMAYRTKTVHAMMWYENAIIVGSMLGSIFSMWHFRLPNIPILIVILLFAFGMFIGALIIALAEVLDVLPIMNRRIKMRKGITLIVFALALGKLAGSLCYWIYPYFIEIITG</sequence>